<dbReference type="Pfam" id="PF02458">
    <property type="entry name" value="Transferase"/>
    <property type="match status" value="1"/>
</dbReference>
<organism evidence="4 5">
    <name type="scientific">Ficus carica</name>
    <name type="common">Common fig</name>
    <dbReference type="NCBI Taxonomy" id="3494"/>
    <lineage>
        <taxon>Eukaryota</taxon>
        <taxon>Viridiplantae</taxon>
        <taxon>Streptophyta</taxon>
        <taxon>Embryophyta</taxon>
        <taxon>Tracheophyta</taxon>
        <taxon>Spermatophyta</taxon>
        <taxon>Magnoliopsida</taxon>
        <taxon>eudicotyledons</taxon>
        <taxon>Gunneridae</taxon>
        <taxon>Pentapetalae</taxon>
        <taxon>rosids</taxon>
        <taxon>fabids</taxon>
        <taxon>Rosales</taxon>
        <taxon>Moraceae</taxon>
        <taxon>Ficeae</taxon>
        <taxon>Ficus</taxon>
    </lineage>
</organism>
<keyword evidence="2" id="KW-0808">Transferase</keyword>
<evidence type="ECO:0000313" key="5">
    <source>
        <dbReference type="Proteomes" id="UP001187192"/>
    </source>
</evidence>
<evidence type="ECO:0000256" key="3">
    <source>
        <dbReference type="ARBA" id="ARBA00023315"/>
    </source>
</evidence>
<evidence type="ECO:0000256" key="1">
    <source>
        <dbReference type="ARBA" id="ARBA00009861"/>
    </source>
</evidence>
<dbReference type="PANTHER" id="PTHR31623">
    <property type="entry name" value="F21J9.9"/>
    <property type="match status" value="1"/>
</dbReference>
<keyword evidence="5" id="KW-1185">Reference proteome</keyword>
<dbReference type="Proteomes" id="UP001187192">
    <property type="component" value="Unassembled WGS sequence"/>
</dbReference>
<dbReference type="PANTHER" id="PTHR31623:SF122">
    <property type="entry name" value="HXXXD-TYPE ACYL-TRANSFERASE FAMILY PROTEIN"/>
    <property type="match status" value="1"/>
</dbReference>
<comment type="caution">
    <text evidence="4">The sequence shown here is derived from an EMBL/GenBank/DDBJ whole genome shotgun (WGS) entry which is preliminary data.</text>
</comment>
<dbReference type="GO" id="GO:0016746">
    <property type="term" value="F:acyltransferase activity"/>
    <property type="evidence" value="ECO:0007669"/>
    <property type="project" value="UniProtKB-KW"/>
</dbReference>
<sequence length="245" mass="27365">MSLKAWSAAAAHGYGERALVPDLYVARSHFLHRDFSFVMPPAMDGDFKIAECVKKRLVFVKSKVTALKATTVSNGVKQPTRVGAVTALIWKCADFTSRLNSGYSKNSILTQVVNIRKRVEPPFVENSVGNLIDYFAVQVDQDQNEQKVVDLVAKRRDGINKYSENEVRKLRGEGASDYISQHSREVGDFVRRNDANLFLCSSWCKLEFYEADFRLGTANLGDCSGKANMASFEHDPELLAFAAQI</sequence>
<dbReference type="InterPro" id="IPR023213">
    <property type="entry name" value="CAT-like_dom_sf"/>
</dbReference>
<evidence type="ECO:0000256" key="2">
    <source>
        <dbReference type="ARBA" id="ARBA00022679"/>
    </source>
</evidence>
<name>A0AA88AHK2_FICCA</name>
<dbReference type="Gene3D" id="3.30.559.10">
    <property type="entry name" value="Chloramphenicol acetyltransferase-like domain"/>
    <property type="match status" value="1"/>
</dbReference>
<comment type="similarity">
    <text evidence="1">Belongs to the plant acyltransferase family.</text>
</comment>
<proteinExistence type="inferred from homology"/>
<dbReference type="AlphaFoldDB" id="A0AA88AHK2"/>
<keyword evidence="3" id="KW-0012">Acyltransferase</keyword>
<gene>
    <name evidence="4" type="ORF">TIFTF001_022304</name>
</gene>
<evidence type="ECO:0000313" key="4">
    <source>
        <dbReference type="EMBL" id="GMN53162.1"/>
    </source>
</evidence>
<reference evidence="4" key="1">
    <citation type="submission" date="2023-07" db="EMBL/GenBank/DDBJ databases">
        <title>draft genome sequence of fig (Ficus carica).</title>
        <authorList>
            <person name="Takahashi T."/>
            <person name="Nishimura K."/>
        </authorList>
    </citation>
    <scope>NUCLEOTIDE SEQUENCE</scope>
</reference>
<dbReference type="EMBL" id="BTGU01000045">
    <property type="protein sequence ID" value="GMN53162.1"/>
    <property type="molecule type" value="Genomic_DNA"/>
</dbReference>
<protein>
    <submittedName>
        <fullName evidence="4">Uncharacterized protein</fullName>
    </submittedName>
</protein>
<accession>A0AA88AHK2</accession>